<accession>A0AAW2MJM5</accession>
<reference evidence="3" key="2">
    <citation type="journal article" date="2024" name="Plant">
        <title>Genomic evolution and insights into agronomic trait innovations of Sesamum species.</title>
        <authorList>
            <person name="Miao H."/>
            <person name="Wang L."/>
            <person name="Qu L."/>
            <person name="Liu H."/>
            <person name="Sun Y."/>
            <person name="Le M."/>
            <person name="Wang Q."/>
            <person name="Wei S."/>
            <person name="Zheng Y."/>
            <person name="Lin W."/>
            <person name="Duan Y."/>
            <person name="Cao H."/>
            <person name="Xiong S."/>
            <person name="Wang X."/>
            <person name="Wei L."/>
            <person name="Li C."/>
            <person name="Ma Q."/>
            <person name="Ju M."/>
            <person name="Zhao R."/>
            <person name="Li G."/>
            <person name="Mu C."/>
            <person name="Tian Q."/>
            <person name="Mei H."/>
            <person name="Zhang T."/>
            <person name="Gao T."/>
            <person name="Zhang H."/>
        </authorList>
    </citation>
    <scope>NUCLEOTIDE SEQUENCE</scope>
    <source>
        <strain evidence="3">G01</strain>
    </source>
</reference>
<feature type="transmembrane region" description="Helical" evidence="1">
    <location>
        <begin position="156"/>
        <end position="177"/>
    </location>
</feature>
<dbReference type="AlphaFoldDB" id="A0AAW2MJM5"/>
<dbReference type="PANTHER" id="PTHR11439">
    <property type="entry name" value="GAG-POL-RELATED RETROTRANSPOSON"/>
    <property type="match status" value="1"/>
</dbReference>
<sequence length="272" mass="31574">MRRYLWYLLKAIIFNLARFVKLKRLLNGLKQASRQWNQEFSSRLISFGFIQSAHDHYLFVKGTGVDFVALLIYVDDVLITNPSSKLITEVKMHLDNLFTINDLVPARYLLGFQGYYYFTSSECEIKCNWGLPPLASSSPLPIPSNFKLTAMSTGRLVLILVALLLDFIFFLGALVSWKMKKQATISHLSAEAEYRSMWTTLCELQWLSYLLQDFGVLVHTPIPMFCDNKADLHIMPNPVFYERTKYFDIGCRIDRNQYKLGFMVLSFIRSKE</sequence>
<gene>
    <name evidence="3" type="ORF">Sangu_1719900</name>
</gene>
<dbReference type="Pfam" id="PF07727">
    <property type="entry name" value="RVT_2"/>
    <property type="match status" value="1"/>
</dbReference>
<reference evidence="3" key="1">
    <citation type="submission" date="2020-06" db="EMBL/GenBank/DDBJ databases">
        <authorList>
            <person name="Li T."/>
            <person name="Hu X."/>
            <person name="Zhang T."/>
            <person name="Song X."/>
            <person name="Zhang H."/>
            <person name="Dai N."/>
            <person name="Sheng W."/>
            <person name="Hou X."/>
            <person name="Wei L."/>
        </authorList>
    </citation>
    <scope>NUCLEOTIDE SEQUENCE</scope>
    <source>
        <strain evidence="3">G01</strain>
        <tissue evidence="3">Leaf</tissue>
    </source>
</reference>
<dbReference type="InterPro" id="IPR013103">
    <property type="entry name" value="RVT_2"/>
</dbReference>
<organism evidence="3">
    <name type="scientific">Sesamum angustifolium</name>
    <dbReference type="NCBI Taxonomy" id="2727405"/>
    <lineage>
        <taxon>Eukaryota</taxon>
        <taxon>Viridiplantae</taxon>
        <taxon>Streptophyta</taxon>
        <taxon>Embryophyta</taxon>
        <taxon>Tracheophyta</taxon>
        <taxon>Spermatophyta</taxon>
        <taxon>Magnoliopsida</taxon>
        <taxon>eudicotyledons</taxon>
        <taxon>Gunneridae</taxon>
        <taxon>Pentapetalae</taxon>
        <taxon>asterids</taxon>
        <taxon>lamiids</taxon>
        <taxon>Lamiales</taxon>
        <taxon>Pedaliaceae</taxon>
        <taxon>Sesamum</taxon>
    </lineage>
</organism>
<dbReference type="EMBL" id="JACGWK010000010">
    <property type="protein sequence ID" value="KAL0331744.1"/>
    <property type="molecule type" value="Genomic_DNA"/>
</dbReference>
<dbReference type="PANTHER" id="PTHR11439:SF511">
    <property type="match status" value="1"/>
</dbReference>
<dbReference type="CDD" id="cd09272">
    <property type="entry name" value="RNase_HI_RT_Ty1"/>
    <property type="match status" value="1"/>
</dbReference>
<evidence type="ECO:0000256" key="1">
    <source>
        <dbReference type="SAM" id="Phobius"/>
    </source>
</evidence>
<keyword evidence="1" id="KW-1133">Transmembrane helix</keyword>
<dbReference type="SUPFAM" id="SSF56672">
    <property type="entry name" value="DNA/RNA polymerases"/>
    <property type="match status" value="1"/>
</dbReference>
<proteinExistence type="predicted"/>
<evidence type="ECO:0000313" key="3">
    <source>
        <dbReference type="EMBL" id="KAL0331744.1"/>
    </source>
</evidence>
<dbReference type="InterPro" id="IPR043502">
    <property type="entry name" value="DNA/RNA_pol_sf"/>
</dbReference>
<evidence type="ECO:0000259" key="2">
    <source>
        <dbReference type="Pfam" id="PF07727"/>
    </source>
</evidence>
<comment type="caution">
    <text evidence="3">The sequence shown here is derived from an EMBL/GenBank/DDBJ whole genome shotgun (WGS) entry which is preliminary data.</text>
</comment>
<protein>
    <recommendedName>
        <fullName evidence="2">Reverse transcriptase Ty1/copia-type domain-containing protein</fullName>
    </recommendedName>
</protein>
<keyword evidence="1" id="KW-0812">Transmembrane</keyword>
<keyword evidence="1" id="KW-0472">Membrane</keyword>
<feature type="domain" description="Reverse transcriptase Ty1/copia-type" evidence="2">
    <location>
        <begin position="19"/>
        <end position="112"/>
    </location>
</feature>
<name>A0AAW2MJM5_9LAMI</name>